<dbReference type="EMBL" id="JANQAO010000005">
    <property type="protein sequence ID" value="MDM5148200.1"/>
    <property type="molecule type" value="Genomic_DNA"/>
</dbReference>
<dbReference type="InterPro" id="IPR008928">
    <property type="entry name" value="6-hairpin_glycosidase_sf"/>
</dbReference>
<keyword evidence="3" id="KW-1185">Reference proteome</keyword>
<dbReference type="InterPro" id="IPR024705">
    <property type="entry name" value="Ssp411"/>
</dbReference>
<dbReference type="Pfam" id="PF03190">
    <property type="entry name" value="Thioredox_DsbH"/>
    <property type="match status" value="1"/>
</dbReference>
<feature type="domain" description="Spermatogenesis-associated protein 20-like TRX" evidence="1">
    <location>
        <begin position="2"/>
        <end position="142"/>
    </location>
</feature>
<dbReference type="Proteomes" id="UP001168167">
    <property type="component" value="Unassembled WGS sequence"/>
</dbReference>
<sequence length="657" mass="72971">MHWQPWNNEALVLARNEDKPILLSVGYAACHWCHVMAHESFEDEETAALMNRYFINIKVDREERPDIDRIYQAAHYVFTRRAGGWPLTIFLAPTGEPFFGGTYFPKNSGRGLPSFTEVMQKVSVAWRDRRDDINKQNAQVLPLLRNIDSHPPVDGEMSARPLAAAAAAFSDMFDRDNGGFKGAPKFPHPVELAFCLEEGIRTGDEFVLSGVRLSLEKIAAGGMCDHLGGGFFRYSVDDCWAIPHFEKMLYDNGLLLALFADGARAFSLPALATAATGVAQWVLREMQHRGGGFYSSLDADSEGGEGTFYAWELTDIEKRLTAAEYAAFSSHFGLAAGANFEGLWHLARRQTVAQTAAALKIASIACDMQIESAMRKLFEARTLRVRPATDDKILAAWNGLLIRGLARAGRLMQRPDWILAASEALAFIHREMMVNGRLRAVWREGQCGDSVFLDDCVFLLDAALELLRAEFSPAVLTFACDMAAELQTHFEDVDVGGFFFTPVDGEILIRRLKPVDDNAIPCGNGVAVRALSILSWLTGEPQWATMGERALLAFYGAMERQPAGCASLLTALRMYLTPPTVVFLTGEAAVCARWRNELENEYNPDLIIFILPLSTDGLPKCLHKPVPEIGVRAYVCEQFACRLPVDDWDELKTLLNE</sequence>
<evidence type="ECO:0000259" key="1">
    <source>
        <dbReference type="Pfam" id="PF03190"/>
    </source>
</evidence>
<organism evidence="2 3">
    <name type="scientific">Candidatus Doriopsillibacter californiensis</name>
    <dbReference type="NCBI Taxonomy" id="2970740"/>
    <lineage>
        <taxon>Bacteria</taxon>
        <taxon>Pseudomonadati</taxon>
        <taxon>Pseudomonadota</taxon>
        <taxon>Gammaproteobacteria</taxon>
        <taxon>Candidatus Tethybacterales</taxon>
        <taxon>Candidatus Persebacteraceae</taxon>
        <taxon>Candidatus Doriopsillibacter</taxon>
    </lineage>
</organism>
<comment type="caution">
    <text evidence="2">The sequence shown here is derived from an EMBL/GenBank/DDBJ whole genome shotgun (WGS) entry which is preliminary data.</text>
</comment>
<gene>
    <name evidence="2" type="ORF">NQX30_07500</name>
</gene>
<reference evidence="2" key="2">
    <citation type="journal article" date="2023" name="Microbiome">
        <title>Synthase-selected sorting approach identifies a beta-lactone synthase in a nudibranch symbiotic bacterium.</title>
        <authorList>
            <person name="Dzunkova M."/>
            <person name="La Clair J.J."/>
            <person name="Tyml T."/>
            <person name="Doud D."/>
            <person name="Schulz F."/>
            <person name="Piquer-Esteban S."/>
            <person name="Porcel Sanchis D."/>
            <person name="Osborn A."/>
            <person name="Robinson D."/>
            <person name="Louie K.B."/>
            <person name="Bowen B.P."/>
            <person name="Bowers R.M."/>
            <person name="Lee J."/>
            <person name="Arnau V."/>
            <person name="Diaz-Villanueva W."/>
            <person name="Stepanauskas R."/>
            <person name="Gosliner T."/>
            <person name="Date S.V."/>
            <person name="Northen T.R."/>
            <person name="Cheng J.F."/>
            <person name="Burkart M.D."/>
            <person name="Woyke T."/>
        </authorList>
    </citation>
    <scope>NUCLEOTIDE SEQUENCE</scope>
    <source>
        <strain evidence="2">Df01</strain>
    </source>
</reference>
<name>A0ABT7QPK2_9GAMM</name>
<dbReference type="SUPFAM" id="SSF52833">
    <property type="entry name" value="Thioredoxin-like"/>
    <property type="match status" value="1"/>
</dbReference>
<protein>
    <submittedName>
        <fullName evidence="2">Thioredoxin domain-containing protein</fullName>
    </submittedName>
</protein>
<reference evidence="2" key="1">
    <citation type="submission" date="2022-08" db="EMBL/GenBank/DDBJ databases">
        <authorList>
            <person name="Dzunkova M."/>
            <person name="La Clair J."/>
            <person name="Tyml T."/>
            <person name="Doud D."/>
            <person name="Schulz F."/>
            <person name="Piquer S."/>
            <person name="Porcel Sanchis D."/>
            <person name="Osborn A."/>
            <person name="Robinson D."/>
            <person name="Louie K.B."/>
            <person name="Bowen B.P."/>
            <person name="Bowers R."/>
            <person name="Lee J."/>
            <person name="Arnau Llombart V."/>
            <person name="Diaz Villanueva W."/>
            <person name="Gosliner T."/>
            <person name="Northen T."/>
            <person name="Cheng J.-F."/>
            <person name="Burkart M.D."/>
            <person name="Woyke T."/>
        </authorList>
    </citation>
    <scope>NUCLEOTIDE SEQUENCE</scope>
    <source>
        <strain evidence="2">Df01</strain>
    </source>
</reference>
<accession>A0ABT7QPK2</accession>
<dbReference type="Gene3D" id="3.40.30.10">
    <property type="entry name" value="Glutaredoxin"/>
    <property type="match status" value="1"/>
</dbReference>
<dbReference type="SUPFAM" id="SSF48208">
    <property type="entry name" value="Six-hairpin glycosidases"/>
    <property type="match status" value="1"/>
</dbReference>
<dbReference type="PANTHER" id="PTHR42899">
    <property type="entry name" value="SPERMATOGENESIS-ASSOCIATED PROTEIN 20"/>
    <property type="match status" value="1"/>
</dbReference>
<dbReference type="PIRSF" id="PIRSF006402">
    <property type="entry name" value="UCP006402_thioredoxin"/>
    <property type="match status" value="1"/>
</dbReference>
<dbReference type="CDD" id="cd02955">
    <property type="entry name" value="SSP411"/>
    <property type="match status" value="1"/>
</dbReference>
<dbReference type="InterPro" id="IPR036249">
    <property type="entry name" value="Thioredoxin-like_sf"/>
</dbReference>
<dbReference type="PANTHER" id="PTHR42899:SF1">
    <property type="entry name" value="SPERMATOGENESIS-ASSOCIATED PROTEIN 20"/>
    <property type="match status" value="1"/>
</dbReference>
<proteinExistence type="predicted"/>
<evidence type="ECO:0000313" key="2">
    <source>
        <dbReference type="EMBL" id="MDM5148200.1"/>
    </source>
</evidence>
<evidence type="ECO:0000313" key="3">
    <source>
        <dbReference type="Proteomes" id="UP001168167"/>
    </source>
</evidence>
<dbReference type="InterPro" id="IPR004879">
    <property type="entry name" value="Ssp411-like_TRX"/>
</dbReference>